<dbReference type="KEGG" id="lgi:LOTGIDRAFT_176267"/>
<dbReference type="PANTHER" id="PTHR10773:SF19">
    <property type="match status" value="1"/>
</dbReference>
<gene>
    <name evidence="1" type="ORF">LOTGIDRAFT_176267</name>
</gene>
<dbReference type="PANTHER" id="PTHR10773">
    <property type="entry name" value="DNA-DIRECTED RNA POLYMERASES I, II, AND III SUBUNIT RPABC2"/>
    <property type="match status" value="1"/>
</dbReference>
<dbReference type="OrthoDB" id="6161632at2759"/>
<organism evidence="1 2">
    <name type="scientific">Lottia gigantea</name>
    <name type="common">Giant owl limpet</name>
    <dbReference type="NCBI Taxonomy" id="225164"/>
    <lineage>
        <taxon>Eukaryota</taxon>
        <taxon>Metazoa</taxon>
        <taxon>Spiralia</taxon>
        <taxon>Lophotrochozoa</taxon>
        <taxon>Mollusca</taxon>
        <taxon>Gastropoda</taxon>
        <taxon>Patellogastropoda</taxon>
        <taxon>Lottioidea</taxon>
        <taxon>Lottiidae</taxon>
        <taxon>Lottia</taxon>
    </lineage>
</organism>
<dbReference type="EMBL" id="KB203803">
    <property type="protein sequence ID" value="ESO83021.1"/>
    <property type="molecule type" value="Genomic_DNA"/>
</dbReference>
<dbReference type="AlphaFoldDB" id="V3ZQ66"/>
<dbReference type="OMA" id="CEAESKT"/>
<evidence type="ECO:0000313" key="1">
    <source>
        <dbReference type="EMBL" id="ESO83021.1"/>
    </source>
</evidence>
<dbReference type="HOGENOM" id="CLU_824616_0_0_1"/>
<dbReference type="CTD" id="20243654"/>
<keyword evidence="2" id="KW-1185">Reference proteome</keyword>
<evidence type="ECO:0000313" key="2">
    <source>
        <dbReference type="Proteomes" id="UP000030746"/>
    </source>
</evidence>
<protein>
    <submittedName>
        <fullName evidence="1">Uncharacterized protein</fullName>
    </submittedName>
</protein>
<name>V3ZQ66_LOTGI</name>
<dbReference type="GeneID" id="20243654"/>
<reference evidence="1 2" key="1">
    <citation type="journal article" date="2013" name="Nature">
        <title>Insights into bilaterian evolution from three spiralian genomes.</title>
        <authorList>
            <person name="Simakov O."/>
            <person name="Marletaz F."/>
            <person name="Cho S.J."/>
            <person name="Edsinger-Gonzales E."/>
            <person name="Havlak P."/>
            <person name="Hellsten U."/>
            <person name="Kuo D.H."/>
            <person name="Larsson T."/>
            <person name="Lv J."/>
            <person name="Arendt D."/>
            <person name="Savage R."/>
            <person name="Osoegawa K."/>
            <person name="de Jong P."/>
            <person name="Grimwood J."/>
            <person name="Chapman J.A."/>
            <person name="Shapiro H."/>
            <person name="Aerts A."/>
            <person name="Otillar R.P."/>
            <person name="Terry A.Y."/>
            <person name="Boore J.L."/>
            <person name="Grigoriev I.V."/>
            <person name="Lindberg D.R."/>
            <person name="Seaver E.C."/>
            <person name="Weisblat D.A."/>
            <person name="Putnam N.H."/>
            <person name="Rokhsar D.S."/>
        </authorList>
    </citation>
    <scope>NUCLEOTIDE SEQUENCE [LARGE SCALE GENOMIC DNA]</scope>
</reference>
<dbReference type="Proteomes" id="UP000030746">
    <property type="component" value="Unassembled WGS sequence"/>
</dbReference>
<proteinExistence type="predicted"/>
<sequence>MLRVQERQMVCMERMINSQNESSLSLTLPKAEIGTKEITKVLKTTGVQHDQARDFLQSLCKLPPHYCRSSTSKSYLEPIFVSFEDLYRIYKDHCLSNAGTALCKKAFHSVFDELNLALFRPKKDQCDVCCAFENQNLTKDVYDNHIQRKADARLSKVQDKLVAENDESVKVLTMDLQAVLLSPRLQASAMYYKTKLACHNFTIYDLATKDVTCFFWHEGEGELTANTFASCIFEYVRMMSPKVKTLIIYSDGCTYQNRNTTMSNTLLKCAANNDITIVQKYLEKGHTQMEVDSVHRTIEQKIRNRPIYCPQSHIDLIQVCPPQATLQSILFVSHLFF</sequence>
<dbReference type="RefSeq" id="XP_009066290.1">
    <property type="nucleotide sequence ID" value="XM_009068042.1"/>
</dbReference>
<accession>V3ZQ66</accession>